<organism evidence="1 2">
    <name type="scientific">Sphingomonas taxi</name>
    <dbReference type="NCBI Taxonomy" id="1549858"/>
    <lineage>
        <taxon>Bacteria</taxon>
        <taxon>Pseudomonadati</taxon>
        <taxon>Pseudomonadota</taxon>
        <taxon>Alphaproteobacteria</taxon>
        <taxon>Sphingomonadales</taxon>
        <taxon>Sphingomonadaceae</taxon>
        <taxon>Sphingomonas</taxon>
    </lineage>
</organism>
<name>A0A2W5PEG9_9SPHN</name>
<gene>
    <name evidence="1" type="ORF">DI544_01805</name>
</gene>
<dbReference type="AlphaFoldDB" id="A0A2W5PEG9"/>
<sequence length="234" mass="25447">MPHPVPLDPVAHRHLRVIAGHGAAFGDAANQALVFPDEFEEVQREYAILLRRNEAGGWRFTALLGLEAGENLYLDGDRWDARYVPALHARGPFSIGVPAHGGEPMVHVDLDHPRVHGAGEPVFDADGAPTPLLDRATAALRRIYAGAARGAALIAAWSAYDLIAPVTLHLDLDDTRRVSVPDCFTIDAGRLAALDGAALERLNRDDLLRPAIWVSASLGNIRHLLGRKLRRETL</sequence>
<protein>
    <submittedName>
        <fullName evidence="1">Peptide ABC transporter permease</fullName>
    </submittedName>
</protein>
<dbReference type="Pfam" id="PF07277">
    <property type="entry name" value="SapC"/>
    <property type="match status" value="1"/>
</dbReference>
<dbReference type="Proteomes" id="UP000249229">
    <property type="component" value="Unassembled WGS sequence"/>
</dbReference>
<evidence type="ECO:0000313" key="1">
    <source>
        <dbReference type="EMBL" id="PZQ62948.1"/>
    </source>
</evidence>
<dbReference type="EMBL" id="QFQI01000001">
    <property type="protein sequence ID" value="PZQ62948.1"/>
    <property type="molecule type" value="Genomic_DNA"/>
</dbReference>
<evidence type="ECO:0000313" key="2">
    <source>
        <dbReference type="Proteomes" id="UP000249229"/>
    </source>
</evidence>
<reference evidence="1 2" key="1">
    <citation type="submission" date="2017-08" db="EMBL/GenBank/DDBJ databases">
        <title>Infants hospitalized years apart are colonized by the same room-sourced microbial strains.</title>
        <authorList>
            <person name="Brooks B."/>
            <person name="Olm M.R."/>
            <person name="Firek B.A."/>
            <person name="Baker R."/>
            <person name="Thomas B.C."/>
            <person name="Morowitz M.J."/>
            <person name="Banfield J.F."/>
        </authorList>
    </citation>
    <scope>NUCLEOTIDE SEQUENCE [LARGE SCALE GENOMIC DNA]</scope>
    <source>
        <strain evidence="1">S2_005_001_R1_22</strain>
    </source>
</reference>
<comment type="caution">
    <text evidence="1">The sequence shown here is derived from an EMBL/GenBank/DDBJ whole genome shotgun (WGS) entry which is preliminary data.</text>
</comment>
<accession>A0A2W5PEG9</accession>
<proteinExistence type="predicted"/>
<dbReference type="InterPro" id="IPR010836">
    <property type="entry name" value="SapC"/>
</dbReference>